<dbReference type="InterPro" id="IPR041017">
    <property type="entry name" value="Thioredoxin_10"/>
</dbReference>
<dbReference type="STRING" id="1802521.A2893_03670"/>
<organism evidence="2 3">
    <name type="scientific">Candidatus Woesebacteria bacterium RIFCSPLOWO2_01_FULL_39_25</name>
    <dbReference type="NCBI Taxonomy" id="1802521"/>
    <lineage>
        <taxon>Bacteria</taxon>
        <taxon>Candidatus Woeseibacteriota</taxon>
    </lineage>
</organism>
<name>A0A1F8BKY0_9BACT</name>
<proteinExistence type="predicted"/>
<reference evidence="2 3" key="1">
    <citation type="journal article" date="2016" name="Nat. Commun.">
        <title>Thousands of microbial genomes shed light on interconnected biogeochemical processes in an aquifer system.</title>
        <authorList>
            <person name="Anantharaman K."/>
            <person name="Brown C.T."/>
            <person name="Hug L.A."/>
            <person name="Sharon I."/>
            <person name="Castelle C.J."/>
            <person name="Probst A.J."/>
            <person name="Thomas B.C."/>
            <person name="Singh A."/>
            <person name="Wilkins M.J."/>
            <person name="Karaoz U."/>
            <person name="Brodie E.L."/>
            <person name="Williams K.H."/>
            <person name="Hubbard S.S."/>
            <person name="Banfield J.F."/>
        </authorList>
    </citation>
    <scope>NUCLEOTIDE SEQUENCE [LARGE SCALE GENOMIC DNA]</scope>
</reference>
<evidence type="ECO:0000313" key="2">
    <source>
        <dbReference type="EMBL" id="OGM64727.1"/>
    </source>
</evidence>
<dbReference type="Gene3D" id="2.60.120.260">
    <property type="entry name" value="Galactose-binding domain-like"/>
    <property type="match status" value="1"/>
</dbReference>
<dbReference type="EMBL" id="MGHH01000007">
    <property type="protein sequence ID" value="OGM64727.1"/>
    <property type="molecule type" value="Genomic_DNA"/>
</dbReference>
<evidence type="ECO:0000259" key="1">
    <source>
        <dbReference type="Pfam" id="PF17991"/>
    </source>
</evidence>
<evidence type="ECO:0000313" key="3">
    <source>
        <dbReference type="Proteomes" id="UP000176725"/>
    </source>
</evidence>
<accession>A0A1F8BKY0</accession>
<dbReference type="Pfam" id="PF17991">
    <property type="entry name" value="Thioredoxin_10"/>
    <property type="match status" value="1"/>
</dbReference>
<protein>
    <recommendedName>
        <fullName evidence="1">DipZ thioredoxin-like C-terminal domain-containing protein</fullName>
    </recommendedName>
</protein>
<dbReference type="AlphaFoldDB" id="A0A1F8BKY0"/>
<dbReference type="Proteomes" id="UP000176725">
    <property type="component" value="Unassembled WGS sequence"/>
</dbReference>
<feature type="domain" description="DipZ thioredoxin-like C-terminal" evidence="1">
    <location>
        <begin position="6"/>
        <end position="72"/>
    </location>
</feature>
<gene>
    <name evidence="2" type="ORF">A2893_03670</name>
</gene>
<comment type="caution">
    <text evidence="2">The sequence shown here is derived from an EMBL/GenBank/DDBJ whole genome shotgun (WGS) entry which is preliminary data.</text>
</comment>
<sequence length="72" mass="7951">MRPKGKAEGKVKVTLNDKLLTGDDAGEDVKEGVVTVGKDRLYKLVQSDKPGQHVLKLEFLDSNLELYAFTFG</sequence>